<accession>M3D220</accession>
<evidence type="ECO:0000313" key="2">
    <source>
        <dbReference type="EMBL" id="EMF11157.1"/>
    </source>
</evidence>
<dbReference type="Proteomes" id="UP000016931">
    <property type="component" value="Unassembled WGS sequence"/>
</dbReference>
<dbReference type="EMBL" id="KB456266">
    <property type="protein sequence ID" value="EMF11157.1"/>
    <property type="molecule type" value="Genomic_DNA"/>
</dbReference>
<dbReference type="eggNOG" id="ENOG502SETB">
    <property type="taxonomic scope" value="Eukaryota"/>
</dbReference>
<evidence type="ECO:0000256" key="1">
    <source>
        <dbReference type="SAM" id="MobiDB-lite"/>
    </source>
</evidence>
<dbReference type="GeneID" id="27906962"/>
<gene>
    <name evidence="2" type="ORF">SEPMUDRAFT_68488</name>
</gene>
<proteinExistence type="predicted"/>
<feature type="compositionally biased region" description="Basic and acidic residues" evidence="1">
    <location>
        <begin position="245"/>
        <end position="276"/>
    </location>
</feature>
<keyword evidence="3" id="KW-1185">Reference proteome</keyword>
<dbReference type="OrthoDB" id="550577at2759"/>
<dbReference type="AlphaFoldDB" id="M3D220"/>
<dbReference type="OMA" id="PLEAHYE"/>
<organism evidence="2 3">
    <name type="scientific">Sphaerulina musiva (strain SO2202)</name>
    <name type="common">Poplar stem canker fungus</name>
    <name type="synonym">Septoria musiva</name>
    <dbReference type="NCBI Taxonomy" id="692275"/>
    <lineage>
        <taxon>Eukaryota</taxon>
        <taxon>Fungi</taxon>
        <taxon>Dikarya</taxon>
        <taxon>Ascomycota</taxon>
        <taxon>Pezizomycotina</taxon>
        <taxon>Dothideomycetes</taxon>
        <taxon>Dothideomycetidae</taxon>
        <taxon>Mycosphaerellales</taxon>
        <taxon>Mycosphaerellaceae</taxon>
        <taxon>Sphaerulina</taxon>
    </lineage>
</organism>
<name>M3D220_SPHMS</name>
<feature type="compositionally biased region" description="Polar residues" evidence="1">
    <location>
        <begin position="1"/>
        <end position="10"/>
    </location>
</feature>
<reference evidence="2 3" key="1">
    <citation type="journal article" date="2012" name="PLoS Pathog.">
        <title>Diverse lifestyles and strategies of plant pathogenesis encoded in the genomes of eighteen Dothideomycetes fungi.</title>
        <authorList>
            <person name="Ohm R.A."/>
            <person name="Feau N."/>
            <person name="Henrissat B."/>
            <person name="Schoch C.L."/>
            <person name="Horwitz B.A."/>
            <person name="Barry K.W."/>
            <person name="Condon B.J."/>
            <person name="Copeland A.C."/>
            <person name="Dhillon B."/>
            <person name="Glaser F."/>
            <person name="Hesse C.N."/>
            <person name="Kosti I."/>
            <person name="LaButti K."/>
            <person name="Lindquist E.A."/>
            <person name="Lucas S."/>
            <person name="Salamov A.A."/>
            <person name="Bradshaw R.E."/>
            <person name="Ciuffetti L."/>
            <person name="Hamelin R.C."/>
            <person name="Kema G.H.J."/>
            <person name="Lawrence C."/>
            <person name="Scott J.A."/>
            <person name="Spatafora J.W."/>
            <person name="Turgeon B.G."/>
            <person name="de Wit P.J.G.M."/>
            <person name="Zhong S."/>
            <person name="Goodwin S.B."/>
            <person name="Grigoriev I.V."/>
        </authorList>
    </citation>
    <scope>NUCLEOTIDE SEQUENCE [LARGE SCALE GENOMIC DNA]</scope>
    <source>
        <strain evidence="2 3">SO2202</strain>
    </source>
</reference>
<sequence>MTRESPSGTTPKRYALQKHCPTTSSSPSSSSPVSQLEVPIEDKNQDQITTIFPKTAAIAAIQAIAESPEARHIATFDPHGESPEAARLAQDAVTSAHRNYSCQLIKKQKSNNKKPLEAHYELKHPQLGVCAITVTTTTATTAISRSGGSGEVTKMKISFHHPSATPAAIASETLNLAFLDFAHGACVLDLPSLIALDSRFVVDTVVSALVAVAVIENERFVREQITFEGPPKEVQELCATSSFPTEKEKEEVEEQKKQIQISRREAKKDEKLKQEKDEDELPGFTRAVFGLMGMGIKGSWWVAKTSVKVTVKGVKMVGKEMR</sequence>
<dbReference type="HOGENOM" id="CLU_912532_0_0_1"/>
<feature type="compositionally biased region" description="Low complexity" evidence="1">
    <location>
        <begin position="21"/>
        <end position="34"/>
    </location>
</feature>
<feature type="region of interest" description="Disordered" evidence="1">
    <location>
        <begin position="242"/>
        <end position="277"/>
    </location>
</feature>
<feature type="region of interest" description="Disordered" evidence="1">
    <location>
        <begin position="1"/>
        <end position="40"/>
    </location>
</feature>
<dbReference type="RefSeq" id="XP_016759278.1">
    <property type="nucleotide sequence ID" value="XM_016909825.1"/>
</dbReference>
<evidence type="ECO:0000313" key="3">
    <source>
        <dbReference type="Proteomes" id="UP000016931"/>
    </source>
</evidence>
<protein>
    <submittedName>
        <fullName evidence="2">Uncharacterized protein</fullName>
    </submittedName>
</protein>